<keyword evidence="3" id="KW-1185">Reference proteome</keyword>
<keyword evidence="1" id="KW-1133">Transmembrane helix</keyword>
<evidence type="ECO:0000313" key="2">
    <source>
        <dbReference type="EMBL" id="SIT92097.1"/>
    </source>
</evidence>
<keyword evidence="1" id="KW-0472">Membrane</keyword>
<keyword evidence="1" id="KW-0812">Transmembrane</keyword>
<organism evidence="2 3">
    <name type="scientific">Pontibacter indicus</name>
    <dbReference type="NCBI Taxonomy" id="1317125"/>
    <lineage>
        <taxon>Bacteria</taxon>
        <taxon>Pseudomonadati</taxon>
        <taxon>Bacteroidota</taxon>
        <taxon>Cytophagia</taxon>
        <taxon>Cytophagales</taxon>
        <taxon>Hymenobacteraceae</taxon>
        <taxon>Pontibacter</taxon>
    </lineage>
</organism>
<dbReference type="Proteomes" id="UP000187181">
    <property type="component" value="Unassembled WGS sequence"/>
</dbReference>
<name>A0A1R3XKA7_9BACT</name>
<dbReference type="STRING" id="1317125.SAMN05444128_2730"/>
<sequence>MRDTAKGRRLFFISALFMVLLNFPVLSIFSSGATVSGVPVLYLYITAVWLLCIGAIGFYINRQDPRKQKK</sequence>
<dbReference type="OrthoDB" id="853798at2"/>
<feature type="transmembrane region" description="Helical" evidence="1">
    <location>
        <begin position="12"/>
        <end position="35"/>
    </location>
</feature>
<feature type="transmembrane region" description="Helical" evidence="1">
    <location>
        <begin position="41"/>
        <end position="60"/>
    </location>
</feature>
<dbReference type="RefSeq" id="WP_076669602.1">
    <property type="nucleotide sequence ID" value="NZ_FTPP01000002.1"/>
</dbReference>
<dbReference type="AlphaFoldDB" id="A0A1R3XKA7"/>
<reference evidence="3" key="1">
    <citation type="submission" date="2017-01" db="EMBL/GenBank/DDBJ databases">
        <authorList>
            <person name="Varghese N."/>
            <person name="Submissions S."/>
        </authorList>
    </citation>
    <scope>NUCLEOTIDE SEQUENCE [LARGE SCALE GENOMIC DNA]</scope>
    <source>
        <strain evidence="3">LP100</strain>
    </source>
</reference>
<accession>A0A1R3XKA7</accession>
<gene>
    <name evidence="2" type="ORF">SAMN05444128_2730</name>
</gene>
<protein>
    <submittedName>
        <fullName evidence="2">Uncharacterized protein</fullName>
    </submittedName>
</protein>
<dbReference type="EMBL" id="FTPP01000002">
    <property type="protein sequence ID" value="SIT92097.1"/>
    <property type="molecule type" value="Genomic_DNA"/>
</dbReference>
<evidence type="ECO:0000313" key="3">
    <source>
        <dbReference type="Proteomes" id="UP000187181"/>
    </source>
</evidence>
<evidence type="ECO:0000256" key="1">
    <source>
        <dbReference type="SAM" id="Phobius"/>
    </source>
</evidence>
<proteinExistence type="predicted"/>